<feature type="transmembrane region" description="Helical" evidence="10">
    <location>
        <begin position="653"/>
        <end position="675"/>
    </location>
</feature>
<dbReference type="Pfam" id="PF22599">
    <property type="entry name" value="SecDF_P1_head"/>
    <property type="match status" value="1"/>
</dbReference>
<feature type="transmembrane region" description="Helical" evidence="10">
    <location>
        <begin position="501"/>
        <end position="519"/>
    </location>
</feature>
<dbReference type="PANTHER" id="PTHR30081">
    <property type="entry name" value="PROTEIN-EXPORT MEMBRANE PROTEIN SEC"/>
    <property type="match status" value="1"/>
</dbReference>
<keyword evidence="4" id="KW-0997">Cell inner membrane</keyword>
<dbReference type="HAMAP" id="MF_01463_B">
    <property type="entry name" value="SecD_B"/>
    <property type="match status" value="1"/>
</dbReference>
<feature type="transmembrane region" description="Helical" evidence="10">
    <location>
        <begin position="758"/>
        <end position="781"/>
    </location>
</feature>
<keyword evidence="14" id="KW-1185">Reference proteome</keyword>
<comment type="caution">
    <text evidence="13">The sequence shown here is derived from an EMBL/GenBank/DDBJ whole genome shotgun (WGS) entry which is preliminary data.</text>
</comment>
<feature type="transmembrane region" description="Helical" evidence="10">
    <location>
        <begin position="38"/>
        <end position="56"/>
    </location>
</feature>
<dbReference type="PRINTS" id="PR01755">
    <property type="entry name" value="SECFTRNLCASE"/>
</dbReference>
<dbReference type="NCBIfam" id="TIGR00916">
    <property type="entry name" value="2A0604s01"/>
    <property type="match status" value="2"/>
</dbReference>
<dbReference type="NCBIfam" id="TIGR00966">
    <property type="entry name" value="transloc_SecF"/>
    <property type="match status" value="1"/>
</dbReference>
<dbReference type="Pfam" id="PF21760">
    <property type="entry name" value="SecD_1st"/>
    <property type="match status" value="1"/>
</dbReference>
<keyword evidence="3 10" id="KW-1003">Cell membrane</keyword>
<evidence type="ECO:0000259" key="12">
    <source>
        <dbReference type="PROSITE" id="PS50156"/>
    </source>
</evidence>
<feature type="transmembrane region" description="Helical" evidence="10">
    <location>
        <begin position="629"/>
        <end position="646"/>
    </location>
</feature>
<dbReference type="Pfam" id="PF02355">
    <property type="entry name" value="SecD_SecF_C"/>
    <property type="match status" value="2"/>
</dbReference>
<dbReference type="RefSeq" id="WP_386821508.1">
    <property type="nucleotide sequence ID" value="NZ_JBHUIT010000034.1"/>
</dbReference>
<dbReference type="EMBL" id="JBHUIT010000034">
    <property type="protein sequence ID" value="MFD2258065.1"/>
    <property type="molecule type" value="Genomic_DNA"/>
</dbReference>
<evidence type="ECO:0000256" key="8">
    <source>
        <dbReference type="ARBA" id="ARBA00023010"/>
    </source>
</evidence>
<dbReference type="NCBIfam" id="TIGR01129">
    <property type="entry name" value="secD"/>
    <property type="match status" value="1"/>
</dbReference>
<reference evidence="14" key="1">
    <citation type="journal article" date="2019" name="Int. J. Syst. Evol. Microbiol.">
        <title>The Global Catalogue of Microorganisms (GCM) 10K type strain sequencing project: providing services to taxonomists for standard genome sequencing and annotation.</title>
        <authorList>
            <consortium name="The Broad Institute Genomics Platform"/>
            <consortium name="The Broad Institute Genome Sequencing Center for Infectious Disease"/>
            <person name="Wu L."/>
            <person name="Ma J."/>
        </authorList>
    </citation>
    <scope>NUCLEOTIDE SEQUENCE [LARGE SCALE GENOMIC DNA]</scope>
    <source>
        <strain evidence="14">CGMCC 4.7106</strain>
    </source>
</reference>
<evidence type="ECO:0000256" key="3">
    <source>
        <dbReference type="ARBA" id="ARBA00022475"/>
    </source>
</evidence>
<dbReference type="InterPro" id="IPR022813">
    <property type="entry name" value="SecD/SecF_arch_bac"/>
</dbReference>
<keyword evidence="2 10" id="KW-0813">Transport</keyword>
<comment type="subunit">
    <text evidence="10">Forms a complex with SecF. Part of the essential Sec protein translocation apparatus which comprises SecA, SecYEG and auxiliary proteins SecDF. Other proteins may also be involved.</text>
</comment>
<gene>
    <name evidence="10 13" type="primary">secD</name>
    <name evidence="11" type="synonym">secF</name>
    <name evidence="13" type="ORF">ACFSSA_15395</name>
</gene>
<dbReference type="InterPro" id="IPR054384">
    <property type="entry name" value="SecDF_P1_head"/>
</dbReference>
<dbReference type="SUPFAM" id="SSF82866">
    <property type="entry name" value="Multidrug efflux transporter AcrB transmembrane domain"/>
    <property type="match status" value="2"/>
</dbReference>
<feature type="domain" description="SSD" evidence="12">
    <location>
        <begin position="652"/>
        <end position="780"/>
    </location>
</feature>
<keyword evidence="7 10" id="KW-1133">Transmembrane helix</keyword>
<comment type="similarity">
    <text evidence="11">Belongs to the SecD/SecF family. SecF subfamily.</text>
</comment>
<feature type="transmembrane region" description="Helical" evidence="10">
    <location>
        <begin position="446"/>
        <end position="470"/>
    </location>
</feature>
<evidence type="ECO:0000256" key="5">
    <source>
        <dbReference type="ARBA" id="ARBA00022692"/>
    </source>
</evidence>
<proteinExistence type="inferred from homology"/>
<dbReference type="InterPro" id="IPR005791">
    <property type="entry name" value="SecD"/>
</dbReference>
<comment type="subcellular location">
    <subcellularLocation>
        <location evidence="1 10">Cell membrane</location>
        <topology evidence="1 10">Multi-pass membrane protein</topology>
    </subcellularLocation>
</comment>
<evidence type="ECO:0000256" key="7">
    <source>
        <dbReference type="ARBA" id="ARBA00022989"/>
    </source>
</evidence>
<sequence length="809" mass="86657">MLALIFFKDPLVLFLTGITLLILFFWYFATEIERRKRNIGTVLLLGICALCAFAIFPPKDRLKGGIDIIGGSAFSLRIQPKEDANGELMKVTEDQVEEAIRVIEGRLNSMGTSEPLIARQGDDGILVQMPGVEPQESAQIRETLETVAKLELREVSTRNGEASPDGKSLAQRVLDGDEIVPGYRAYELTQEDEDGNEFTTPILLNRRAALGGSDIANAYPSPSRQDAVDITLNREGTDKMIALTAKMRPGIDRIAIVLDGKVLSAPVVQSVPLGKNFVINGLNEPGETKKLANALMNPLENPLIVEEERSVSPTLGSAFVKQGISSGLAGLLLTAIFILIYYRTAGLVACIALVVNAVILFGVMAMFGFTFSLPGIAGLILTIGMAVDANVLIYERLREEMENGKSLKNAIGSAYEKAFSSILDANLTTLISCVILIAMASGSVKGFALTLTIGLVASMFSAILGTRVLFRWGIDTGVLRNLSFLNLIKSSTFDFVGKAKACAVVSSVLIVISLATFAVKQKAALGVDFTGGTVITFQIGDEVIPLDDVNAALSKARLTREAFPQEQTIPGSGTLLTIRGDSKDAESIVETLRAEIPFLGETADDGSYVQAASKEQVSAIIGGSFLKEAVLALCVGVIGIFTYIVLRFELSFAVGAIVAVLHDILIAIGIVVLIGEQLTQIHVAAILTIAGYSINDTIIVFDRIRETVLIRTGDVRDIMNEAINTTLSRTLLTSSTTILTVLILAIFGGAALRDFSMTILVGLVVGTYSSIFVASPIVLWLSERKGGNLRKDVLATTLAQESMKGEIPE</sequence>
<evidence type="ECO:0000256" key="9">
    <source>
        <dbReference type="ARBA" id="ARBA00023136"/>
    </source>
</evidence>
<dbReference type="Gene3D" id="3.30.70.3400">
    <property type="match status" value="1"/>
</dbReference>
<dbReference type="PANTHER" id="PTHR30081:SF1">
    <property type="entry name" value="PROTEIN TRANSLOCASE SUBUNIT SECD"/>
    <property type="match status" value="1"/>
</dbReference>
<dbReference type="InterPro" id="IPR055344">
    <property type="entry name" value="SecD_SecF_C_bact"/>
</dbReference>
<organism evidence="13 14">
    <name type="scientific">Luteolibacter algae</name>
    <dbReference type="NCBI Taxonomy" id="454151"/>
    <lineage>
        <taxon>Bacteria</taxon>
        <taxon>Pseudomonadati</taxon>
        <taxon>Verrucomicrobiota</taxon>
        <taxon>Verrucomicrobiia</taxon>
        <taxon>Verrucomicrobiales</taxon>
        <taxon>Verrucomicrobiaceae</taxon>
        <taxon>Luteolibacter</taxon>
    </lineage>
</organism>
<comment type="function">
    <text evidence="10">Part of the Sec protein translocase complex. Interacts with the SecYEG preprotein conducting channel. SecDF uses the proton motive force (PMF) to complete protein translocation after the ATP-dependent function of SecA.</text>
</comment>
<feature type="transmembrane region" description="Helical" evidence="10">
    <location>
        <begin position="12"/>
        <end position="29"/>
    </location>
</feature>
<feature type="transmembrane region" description="Helical" evidence="10">
    <location>
        <begin position="418"/>
        <end position="440"/>
    </location>
</feature>
<evidence type="ECO:0000256" key="4">
    <source>
        <dbReference type="ARBA" id="ARBA00022519"/>
    </source>
</evidence>
<dbReference type="Proteomes" id="UP001597375">
    <property type="component" value="Unassembled WGS sequence"/>
</dbReference>
<dbReference type="Gene3D" id="3.30.1360.200">
    <property type="match status" value="1"/>
</dbReference>
<feature type="transmembrane region" description="Helical" evidence="10">
    <location>
        <begin position="731"/>
        <end position="752"/>
    </location>
</feature>
<accession>A0ABW5DBR4</accession>
<feature type="transmembrane region" description="Helical" evidence="10">
    <location>
        <begin position="323"/>
        <end position="342"/>
    </location>
</feature>
<comment type="similarity">
    <text evidence="10">Belongs to the SecD/SecF family. SecD subfamily.</text>
</comment>
<evidence type="ECO:0000256" key="10">
    <source>
        <dbReference type="HAMAP-Rule" id="MF_01463"/>
    </source>
</evidence>
<keyword evidence="8 10" id="KW-0811">Translocation</keyword>
<dbReference type="InterPro" id="IPR000731">
    <property type="entry name" value="SSD"/>
</dbReference>
<name>A0ABW5DBR4_9BACT</name>
<feature type="transmembrane region" description="Helical" evidence="10">
    <location>
        <begin position="375"/>
        <end position="397"/>
    </location>
</feature>
<keyword evidence="6 10" id="KW-0653">Protein transport</keyword>
<protein>
    <recommendedName>
        <fullName evidence="10 11">Multifunctional fusion protein</fullName>
    </recommendedName>
    <domain>
        <recommendedName>
            <fullName evidence="10">Protein translocase subunit SecD</fullName>
        </recommendedName>
    </domain>
    <domain>
        <recommendedName>
            <fullName evidence="11">Protein-export membrane protein SecF</fullName>
        </recommendedName>
    </domain>
</protein>
<dbReference type="Gene3D" id="1.20.1640.10">
    <property type="entry name" value="Multidrug efflux transporter AcrB transmembrane domain"/>
    <property type="match status" value="2"/>
</dbReference>
<evidence type="ECO:0000256" key="11">
    <source>
        <dbReference type="HAMAP-Rule" id="MF_01464"/>
    </source>
</evidence>
<evidence type="ECO:0000256" key="1">
    <source>
        <dbReference type="ARBA" id="ARBA00004651"/>
    </source>
</evidence>
<feature type="transmembrane region" description="Helical" evidence="10">
    <location>
        <begin position="681"/>
        <end position="701"/>
    </location>
</feature>
<dbReference type="InterPro" id="IPR048634">
    <property type="entry name" value="SecD_SecF_C"/>
</dbReference>
<dbReference type="PROSITE" id="PS50156">
    <property type="entry name" value="SSD"/>
    <property type="match status" value="1"/>
</dbReference>
<keyword evidence="5 10" id="KW-0812">Transmembrane</keyword>
<evidence type="ECO:0000313" key="13">
    <source>
        <dbReference type="EMBL" id="MFD2258065.1"/>
    </source>
</evidence>
<keyword evidence="9 10" id="KW-0472">Membrane</keyword>
<dbReference type="InterPro" id="IPR005665">
    <property type="entry name" value="SecF_bac"/>
</dbReference>
<evidence type="ECO:0000313" key="14">
    <source>
        <dbReference type="Proteomes" id="UP001597375"/>
    </source>
</evidence>
<dbReference type="InterPro" id="IPR048631">
    <property type="entry name" value="SecD_1st"/>
</dbReference>
<evidence type="ECO:0000256" key="6">
    <source>
        <dbReference type="ARBA" id="ARBA00022927"/>
    </source>
</evidence>
<dbReference type="InterPro" id="IPR022645">
    <property type="entry name" value="SecD/SecF_bac"/>
</dbReference>
<dbReference type="HAMAP" id="MF_01464_B">
    <property type="entry name" value="SecF_B"/>
    <property type="match status" value="1"/>
</dbReference>
<comment type="subunit">
    <text evidence="11">Forms a complex with SecD. Part of the essential Sec protein translocation apparatus which comprises SecA, SecYEG and auxiliary proteins SecDF. Other proteins may also be involved.</text>
</comment>
<feature type="transmembrane region" description="Helical" evidence="10">
    <location>
        <begin position="347"/>
        <end position="369"/>
    </location>
</feature>
<comment type="caution">
    <text evidence="10">Lacks conserved residue(s) required for the propagation of feature annotation.</text>
</comment>
<evidence type="ECO:0000256" key="2">
    <source>
        <dbReference type="ARBA" id="ARBA00022448"/>
    </source>
</evidence>